<gene>
    <name evidence="2" type="ORF">ANCDUO_26924</name>
</gene>
<proteinExistence type="predicted"/>
<dbReference type="AlphaFoldDB" id="A0A0C2F828"/>
<evidence type="ECO:0000313" key="3">
    <source>
        <dbReference type="Proteomes" id="UP000054047"/>
    </source>
</evidence>
<dbReference type="InterPro" id="IPR036397">
    <property type="entry name" value="RNaseH_sf"/>
</dbReference>
<evidence type="ECO:0000259" key="1">
    <source>
        <dbReference type="Pfam" id="PF13358"/>
    </source>
</evidence>
<sequence>MFQGFSRVVEDNAPPHRSAYTAKKLKEWKIETLGWPPESPDLNHIELVWGNMKAFAKKQRVRAIPGLKIAVASCWKSLTPEQCQRYIRGVQWRMERILKAEGGNVVENK</sequence>
<dbReference type="EMBL" id="KN789298">
    <property type="protein sequence ID" value="KIH43079.1"/>
    <property type="molecule type" value="Genomic_DNA"/>
</dbReference>
<dbReference type="InterPro" id="IPR038717">
    <property type="entry name" value="Tc1-like_DDE_dom"/>
</dbReference>
<dbReference type="OrthoDB" id="5854164at2759"/>
<name>A0A0C2F828_9BILA</name>
<accession>A0A0C2F828</accession>
<organism evidence="2 3">
    <name type="scientific">Ancylostoma duodenale</name>
    <dbReference type="NCBI Taxonomy" id="51022"/>
    <lineage>
        <taxon>Eukaryota</taxon>
        <taxon>Metazoa</taxon>
        <taxon>Ecdysozoa</taxon>
        <taxon>Nematoda</taxon>
        <taxon>Chromadorea</taxon>
        <taxon>Rhabditida</taxon>
        <taxon>Rhabditina</taxon>
        <taxon>Rhabditomorpha</taxon>
        <taxon>Strongyloidea</taxon>
        <taxon>Ancylostomatidae</taxon>
        <taxon>Ancylostomatinae</taxon>
        <taxon>Ancylostoma</taxon>
    </lineage>
</organism>
<dbReference type="Gene3D" id="3.30.420.10">
    <property type="entry name" value="Ribonuclease H-like superfamily/Ribonuclease H"/>
    <property type="match status" value="1"/>
</dbReference>
<feature type="domain" description="Tc1-like transposase DDE" evidence="1">
    <location>
        <begin position="8"/>
        <end position="61"/>
    </location>
</feature>
<protein>
    <recommendedName>
        <fullName evidence="1">Tc1-like transposase DDE domain-containing protein</fullName>
    </recommendedName>
</protein>
<dbReference type="GO" id="GO:0003676">
    <property type="term" value="F:nucleic acid binding"/>
    <property type="evidence" value="ECO:0007669"/>
    <property type="project" value="InterPro"/>
</dbReference>
<reference evidence="2 3" key="1">
    <citation type="submission" date="2013-12" db="EMBL/GenBank/DDBJ databases">
        <title>Draft genome of the parsitic nematode Ancylostoma duodenale.</title>
        <authorList>
            <person name="Mitreva M."/>
        </authorList>
    </citation>
    <scope>NUCLEOTIDE SEQUENCE [LARGE SCALE GENOMIC DNA]</scope>
    <source>
        <strain evidence="2 3">Zhejiang</strain>
    </source>
</reference>
<dbReference type="Pfam" id="PF13358">
    <property type="entry name" value="DDE_3"/>
    <property type="match status" value="1"/>
</dbReference>
<dbReference type="Proteomes" id="UP000054047">
    <property type="component" value="Unassembled WGS sequence"/>
</dbReference>
<keyword evidence="3" id="KW-1185">Reference proteome</keyword>
<evidence type="ECO:0000313" key="2">
    <source>
        <dbReference type="EMBL" id="KIH43079.1"/>
    </source>
</evidence>